<keyword evidence="2" id="KW-0813">Transport</keyword>
<sequence>MDDTVKIRARLITKEYDMYKTRADKVKAMLSVHKGKAPDFWALKGVSLEVHSGEALGIIGINGSGKSTFSNIISGIIPPTSGDLEIHGDVSIIAIGAGLKGELTGLQNIRVKALMSGMTNQEIDEIIQPVIDFADIGAFIDQPVKSYSSGMRSRLGFAIAVHQHPDILVVDEALSVGDSTFYEKCMEKMDEFKSEGKTIIFISHALAQVEQFCDKVLWMHYGDVREYGDTEEVLTHYRTFTGRFNNLSKKEKRAYQNEAKHKQAVFTLDDLYAREKAESSLPRPVSDAELKQLCARNSIGDPMSKTTWFFLIAMILAALALGTEMVRSPKPLKSALPAPTAVVQTIATETPSRPWKI</sequence>
<keyword evidence="8" id="KW-1185">Reference proteome</keyword>
<evidence type="ECO:0000256" key="4">
    <source>
        <dbReference type="ARBA" id="ARBA00022840"/>
    </source>
</evidence>
<keyword evidence="5" id="KW-0812">Transmembrane</keyword>
<dbReference type="RefSeq" id="WP_203628357.1">
    <property type="nucleotide sequence ID" value="NZ_BOLQ01000024.1"/>
</dbReference>
<evidence type="ECO:0000313" key="8">
    <source>
        <dbReference type="Proteomes" id="UP001597196"/>
    </source>
</evidence>
<comment type="caution">
    <text evidence="7">The sequence shown here is derived from an EMBL/GenBank/DDBJ whole genome shotgun (WGS) entry which is preliminary data.</text>
</comment>
<dbReference type="Gene3D" id="3.40.50.300">
    <property type="entry name" value="P-loop containing nucleotide triphosphate hydrolases"/>
    <property type="match status" value="1"/>
</dbReference>
<gene>
    <name evidence="7" type="ORF">ACFQ4P_04555</name>
</gene>
<evidence type="ECO:0000256" key="2">
    <source>
        <dbReference type="ARBA" id="ARBA00022448"/>
    </source>
</evidence>
<dbReference type="SUPFAM" id="SSF52540">
    <property type="entry name" value="P-loop containing nucleoside triphosphate hydrolases"/>
    <property type="match status" value="1"/>
</dbReference>
<dbReference type="Pfam" id="PF00005">
    <property type="entry name" value="ABC_tran"/>
    <property type="match status" value="1"/>
</dbReference>
<evidence type="ECO:0000256" key="3">
    <source>
        <dbReference type="ARBA" id="ARBA00022741"/>
    </source>
</evidence>
<dbReference type="InterPro" id="IPR003439">
    <property type="entry name" value="ABC_transporter-like_ATP-bd"/>
</dbReference>
<dbReference type="PROSITE" id="PS50893">
    <property type="entry name" value="ABC_TRANSPORTER_2"/>
    <property type="match status" value="1"/>
</dbReference>
<keyword evidence="5" id="KW-1133">Transmembrane helix</keyword>
<accession>A0ABW4CHR5</accession>
<evidence type="ECO:0000256" key="5">
    <source>
        <dbReference type="SAM" id="Phobius"/>
    </source>
</evidence>
<keyword evidence="5" id="KW-0472">Membrane</keyword>
<feature type="transmembrane region" description="Helical" evidence="5">
    <location>
        <begin position="308"/>
        <end position="326"/>
    </location>
</feature>
<dbReference type="PANTHER" id="PTHR46743:SF2">
    <property type="entry name" value="TEICHOIC ACIDS EXPORT ATP-BINDING PROTEIN TAGH"/>
    <property type="match status" value="1"/>
</dbReference>
<dbReference type="InterPro" id="IPR027417">
    <property type="entry name" value="P-loop_NTPase"/>
</dbReference>
<dbReference type="CDD" id="cd03220">
    <property type="entry name" value="ABC_KpsT_Wzt"/>
    <property type="match status" value="1"/>
</dbReference>
<name>A0ABW4CHR5_9LACO</name>
<dbReference type="PANTHER" id="PTHR46743">
    <property type="entry name" value="TEICHOIC ACIDS EXPORT ATP-BINDING PROTEIN TAGH"/>
    <property type="match status" value="1"/>
</dbReference>
<feature type="domain" description="ABC transporter" evidence="6">
    <location>
        <begin position="13"/>
        <end position="246"/>
    </location>
</feature>
<dbReference type="InterPro" id="IPR050683">
    <property type="entry name" value="Bact_Polysacc_Export_ATP-bd"/>
</dbReference>
<dbReference type="SMART" id="SM00382">
    <property type="entry name" value="AAA"/>
    <property type="match status" value="1"/>
</dbReference>
<evidence type="ECO:0000256" key="1">
    <source>
        <dbReference type="ARBA" id="ARBA00005417"/>
    </source>
</evidence>
<keyword evidence="4 7" id="KW-0067">ATP-binding</keyword>
<evidence type="ECO:0000313" key="7">
    <source>
        <dbReference type="EMBL" id="MFD1429518.1"/>
    </source>
</evidence>
<dbReference type="GO" id="GO:0005524">
    <property type="term" value="F:ATP binding"/>
    <property type="evidence" value="ECO:0007669"/>
    <property type="project" value="UniProtKB-KW"/>
</dbReference>
<dbReference type="InterPro" id="IPR017871">
    <property type="entry name" value="ABC_transporter-like_CS"/>
</dbReference>
<dbReference type="InterPro" id="IPR003593">
    <property type="entry name" value="AAA+_ATPase"/>
</dbReference>
<keyword evidence="3" id="KW-0547">Nucleotide-binding</keyword>
<proteinExistence type="inferred from homology"/>
<dbReference type="PROSITE" id="PS00211">
    <property type="entry name" value="ABC_TRANSPORTER_1"/>
    <property type="match status" value="1"/>
</dbReference>
<dbReference type="InterPro" id="IPR015860">
    <property type="entry name" value="ABC_transpr_TagH-like"/>
</dbReference>
<comment type="similarity">
    <text evidence="1">Belongs to the ABC transporter superfamily.</text>
</comment>
<reference evidence="8" key="1">
    <citation type="journal article" date="2019" name="Int. J. Syst. Evol. Microbiol.">
        <title>The Global Catalogue of Microorganisms (GCM) 10K type strain sequencing project: providing services to taxonomists for standard genome sequencing and annotation.</title>
        <authorList>
            <consortium name="The Broad Institute Genomics Platform"/>
            <consortium name="The Broad Institute Genome Sequencing Center for Infectious Disease"/>
            <person name="Wu L."/>
            <person name="Ma J."/>
        </authorList>
    </citation>
    <scope>NUCLEOTIDE SEQUENCE [LARGE SCALE GENOMIC DNA]</scope>
    <source>
        <strain evidence="8">CCM 8980</strain>
    </source>
</reference>
<protein>
    <submittedName>
        <fullName evidence="7">ABC transporter ATP-binding protein</fullName>
    </submittedName>
</protein>
<evidence type="ECO:0000259" key="6">
    <source>
        <dbReference type="PROSITE" id="PS50893"/>
    </source>
</evidence>
<dbReference type="EMBL" id="JBHTOC010000005">
    <property type="protein sequence ID" value="MFD1429518.1"/>
    <property type="molecule type" value="Genomic_DNA"/>
</dbReference>
<organism evidence="7 8">
    <name type="scientific">Lacticaseibacillus mingshuiensis</name>
    <dbReference type="NCBI Taxonomy" id="2799574"/>
    <lineage>
        <taxon>Bacteria</taxon>
        <taxon>Bacillati</taxon>
        <taxon>Bacillota</taxon>
        <taxon>Bacilli</taxon>
        <taxon>Lactobacillales</taxon>
        <taxon>Lactobacillaceae</taxon>
        <taxon>Lacticaseibacillus</taxon>
    </lineage>
</organism>
<dbReference type="Proteomes" id="UP001597196">
    <property type="component" value="Unassembled WGS sequence"/>
</dbReference>